<reference evidence="1" key="1">
    <citation type="journal article" date="2020" name="Nature">
        <title>Giant virus diversity and host interactions through global metagenomics.</title>
        <authorList>
            <person name="Schulz F."/>
            <person name="Roux S."/>
            <person name="Paez-Espino D."/>
            <person name="Jungbluth S."/>
            <person name="Walsh D.A."/>
            <person name="Denef V.J."/>
            <person name="McMahon K.D."/>
            <person name="Konstantinidis K.T."/>
            <person name="Eloe-Fadrosh E.A."/>
            <person name="Kyrpides N.C."/>
            <person name="Woyke T."/>
        </authorList>
    </citation>
    <scope>NUCLEOTIDE SEQUENCE</scope>
    <source>
        <strain evidence="1">GVMAG-M-3300027833-19</strain>
    </source>
</reference>
<proteinExistence type="predicted"/>
<evidence type="ECO:0000313" key="1">
    <source>
        <dbReference type="EMBL" id="QHU30652.1"/>
    </source>
</evidence>
<name>A0A6C0LN05_9ZZZZ</name>
<dbReference type="AlphaFoldDB" id="A0A6C0LN05"/>
<sequence>MTSNFCIACEKILIFKYDTGSVIKYCDRCKREYQESAEDTLIDSSFSNVEGYNNESILKFAPFDRVNQLVKYDCPTEGCGRKYMTKVFLDTRVWYVCNNCPIRLQGRDVNINTV</sequence>
<dbReference type="EMBL" id="MN740511">
    <property type="protein sequence ID" value="QHU30652.1"/>
    <property type="molecule type" value="Genomic_DNA"/>
</dbReference>
<accession>A0A6C0LN05</accession>
<organism evidence="1">
    <name type="scientific">viral metagenome</name>
    <dbReference type="NCBI Taxonomy" id="1070528"/>
    <lineage>
        <taxon>unclassified sequences</taxon>
        <taxon>metagenomes</taxon>
        <taxon>organismal metagenomes</taxon>
    </lineage>
</organism>
<protein>
    <submittedName>
        <fullName evidence="1">Uncharacterized protein</fullName>
    </submittedName>
</protein>